<dbReference type="PANTHER" id="PTHR43805">
    <property type="entry name" value="GLYCEROPHOSPHORYL DIESTER PHOSPHODIESTERASE"/>
    <property type="match status" value="1"/>
</dbReference>
<gene>
    <name evidence="2" type="ORF">SCMU_02820</name>
</gene>
<proteinExistence type="predicted"/>
<dbReference type="PANTHER" id="PTHR43805:SF1">
    <property type="entry name" value="GP-PDE DOMAIN-CONTAINING PROTEIN"/>
    <property type="match status" value="1"/>
</dbReference>
<organism evidence="2 3">
    <name type="scientific">Sinomonas cyclohexanicum</name>
    <name type="common">Corynebacterium cyclohexanicum</name>
    <dbReference type="NCBI Taxonomy" id="322009"/>
    <lineage>
        <taxon>Bacteria</taxon>
        <taxon>Bacillati</taxon>
        <taxon>Actinomycetota</taxon>
        <taxon>Actinomycetes</taxon>
        <taxon>Micrococcales</taxon>
        <taxon>Micrococcaceae</taxon>
        <taxon>Sinomonas</taxon>
    </lineage>
</organism>
<sequence length="281" mass="30735">MRKYSRLTSLSSMQPAYPRYRGRVAFLHSAPMAFAHRGFSLGGLENTLTAFRAATALGFTHLETDVRATRDAALVAFHDDRLDRVTDRTGLLAALDWSEVAAARIGGPAGGPERIPLFSELAEELPDAFFNVDVKEAGAVVPFAEVIERMRLHERVLVTSFSDARRRAVLARLSRPVASSAGVATAAAFRLLGAVPHAALARSLRDVQALQVPERYRAVRVVTPQFVARAHRLGLQVHVWTVNEPADMERLLDLGVDGLVTDRADVLRSVLETRGEWPPGA</sequence>
<dbReference type="CDD" id="cd08561">
    <property type="entry name" value="GDPD_cytoplasmic_ScUgpQ2_like"/>
    <property type="match status" value="1"/>
</dbReference>
<feature type="domain" description="GP-PDE" evidence="1">
    <location>
        <begin position="31"/>
        <end position="271"/>
    </location>
</feature>
<keyword evidence="3" id="KW-1185">Reference proteome</keyword>
<protein>
    <submittedName>
        <fullName evidence="2">Glycerophosphoryl diester phosphodiesterase</fullName>
    </submittedName>
</protein>
<dbReference type="InterPro" id="IPR017946">
    <property type="entry name" value="PLC-like_Pdiesterase_TIM-brl"/>
</dbReference>
<dbReference type="SUPFAM" id="SSF51695">
    <property type="entry name" value="PLC-like phosphodiesterases"/>
    <property type="match status" value="1"/>
</dbReference>
<dbReference type="Gene3D" id="3.20.20.190">
    <property type="entry name" value="Phosphatidylinositol (PI) phosphodiesterase"/>
    <property type="match status" value="1"/>
</dbReference>
<dbReference type="Proteomes" id="UP001319861">
    <property type="component" value="Chromosome"/>
</dbReference>
<dbReference type="EMBL" id="AP024525">
    <property type="protein sequence ID" value="BCT74440.1"/>
    <property type="molecule type" value="Genomic_DNA"/>
</dbReference>
<evidence type="ECO:0000313" key="2">
    <source>
        <dbReference type="EMBL" id="BCT74440.1"/>
    </source>
</evidence>
<dbReference type="Pfam" id="PF03009">
    <property type="entry name" value="GDPD"/>
    <property type="match status" value="1"/>
</dbReference>
<dbReference type="PROSITE" id="PS51704">
    <property type="entry name" value="GP_PDE"/>
    <property type="match status" value="1"/>
</dbReference>
<name>A0ABM7PQH0_SINCY</name>
<evidence type="ECO:0000259" key="1">
    <source>
        <dbReference type="PROSITE" id="PS51704"/>
    </source>
</evidence>
<evidence type="ECO:0000313" key="3">
    <source>
        <dbReference type="Proteomes" id="UP001319861"/>
    </source>
</evidence>
<dbReference type="InterPro" id="IPR030395">
    <property type="entry name" value="GP_PDE_dom"/>
</dbReference>
<accession>A0ABM7PQH0</accession>
<reference evidence="2 3" key="1">
    <citation type="journal article" date="2021" name="J. Biosci. Bioeng.">
        <title>Identification and characterization of a chc gene cluster responsible for the aromatization pathway of cyclohexanecarboxylate degradation in Sinomonas cyclohexanicum ATCC 51369.</title>
        <authorList>
            <person name="Yamamoto T."/>
            <person name="Hasegawa Y."/>
            <person name="Lau P.C.K."/>
            <person name="Iwaki H."/>
        </authorList>
    </citation>
    <scope>NUCLEOTIDE SEQUENCE [LARGE SCALE GENOMIC DNA]</scope>
    <source>
        <strain evidence="2 3">ATCC 51369</strain>
    </source>
</reference>